<dbReference type="GO" id="GO:0019843">
    <property type="term" value="F:rRNA binding"/>
    <property type="evidence" value="ECO:0007669"/>
    <property type="project" value="UniProtKB-KW"/>
</dbReference>
<dbReference type="SMART" id="SM00535">
    <property type="entry name" value="RIBOc"/>
    <property type="match status" value="1"/>
</dbReference>
<keyword evidence="8" id="KW-0963">Cytoplasm</keyword>
<feature type="active site" evidence="8">
    <location>
        <position position="50"/>
    </location>
</feature>
<keyword evidence="4 8" id="KW-0540">Nuclease</keyword>
<proteinExistence type="inferred from homology"/>
<dbReference type="InterPro" id="IPR011907">
    <property type="entry name" value="RNase_III"/>
</dbReference>
<comment type="cofactor">
    <cofactor evidence="8">
        <name>Mg(2+)</name>
        <dbReference type="ChEBI" id="CHEBI:18420"/>
    </cofactor>
</comment>
<keyword evidence="8" id="KW-0460">Magnesium</keyword>
<keyword evidence="3 8" id="KW-0507">mRNA processing</keyword>
<dbReference type="PANTHER" id="PTHR11207:SF0">
    <property type="entry name" value="RIBONUCLEASE 3"/>
    <property type="match status" value="1"/>
</dbReference>
<dbReference type="EMBL" id="JAGMWN010000003">
    <property type="protein sequence ID" value="MBP5856723.1"/>
    <property type="molecule type" value="Genomic_DNA"/>
</dbReference>
<dbReference type="InterPro" id="IPR014720">
    <property type="entry name" value="dsRBD_dom"/>
</dbReference>
<feature type="binding site" evidence="8">
    <location>
        <position position="120"/>
    </location>
    <ligand>
        <name>Mg(2+)</name>
        <dbReference type="ChEBI" id="CHEBI:18420"/>
    </ligand>
</feature>
<dbReference type="GO" id="GO:0008033">
    <property type="term" value="P:tRNA processing"/>
    <property type="evidence" value="ECO:0007669"/>
    <property type="project" value="UniProtKB-KW"/>
</dbReference>
<evidence type="ECO:0000256" key="1">
    <source>
        <dbReference type="ARBA" id="ARBA00000109"/>
    </source>
</evidence>
<evidence type="ECO:0000256" key="4">
    <source>
        <dbReference type="ARBA" id="ARBA00022722"/>
    </source>
</evidence>
<comment type="caution">
    <text evidence="11">The sequence shown here is derived from an EMBL/GenBank/DDBJ whole genome shotgun (WGS) entry which is preliminary data.</text>
</comment>
<feature type="binding site" evidence="8">
    <location>
        <position position="123"/>
    </location>
    <ligand>
        <name>Mg(2+)</name>
        <dbReference type="ChEBI" id="CHEBI:18420"/>
    </ligand>
</feature>
<evidence type="ECO:0000256" key="5">
    <source>
        <dbReference type="ARBA" id="ARBA00022759"/>
    </source>
</evidence>
<dbReference type="RefSeq" id="WP_210681317.1">
    <property type="nucleotide sequence ID" value="NZ_JAGMWN010000003.1"/>
</dbReference>
<evidence type="ECO:0000256" key="8">
    <source>
        <dbReference type="HAMAP-Rule" id="MF_00104"/>
    </source>
</evidence>
<accession>A0A8J7S156</accession>
<comment type="catalytic activity">
    <reaction evidence="1 8">
        <text>Endonucleolytic cleavage to 5'-phosphomonoester.</text>
        <dbReference type="EC" id="3.1.26.3"/>
    </reaction>
</comment>
<comment type="subcellular location">
    <subcellularLocation>
        <location evidence="8">Cytoplasm</location>
    </subcellularLocation>
</comment>
<gene>
    <name evidence="8 11" type="primary">rnc</name>
    <name evidence="11" type="ORF">KAJ83_06865</name>
</gene>
<feature type="domain" description="DRBM" evidence="9">
    <location>
        <begin position="159"/>
        <end position="228"/>
    </location>
</feature>
<evidence type="ECO:0000256" key="6">
    <source>
        <dbReference type="ARBA" id="ARBA00022801"/>
    </source>
</evidence>
<comment type="function">
    <text evidence="8">Digests double-stranded RNA. Involved in the processing of primary rRNA transcript to yield the immediate precursors to the large and small rRNAs (23S and 16S). Processes some mRNAs, and tRNAs when they are encoded in the rRNA operon. Processes pre-crRNA and tracrRNA of type II CRISPR loci if present in the organism.</text>
</comment>
<comment type="subunit">
    <text evidence="8">Homodimer.</text>
</comment>
<organism evidence="11 12">
    <name type="scientific">Marivibrio halodurans</name>
    <dbReference type="NCBI Taxonomy" id="2039722"/>
    <lineage>
        <taxon>Bacteria</taxon>
        <taxon>Pseudomonadati</taxon>
        <taxon>Pseudomonadota</taxon>
        <taxon>Alphaproteobacteria</taxon>
        <taxon>Rhodospirillales</taxon>
        <taxon>Rhodospirillaceae</taxon>
        <taxon>Marivibrio</taxon>
    </lineage>
</organism>
<feature type="domain" description="RNase III" evidence="10">
    <location>
        <begin position="8"/>
        <end position="134"/>
    </location>
</feature>
<evidence type="ECO:0000256" key="3">
    <source>
        <dbReference type="ARBA" id="ARBA00022664"/>
    </source>
</evidence>
<dbReference type="AlphaFoldDB" id="A0A8J7S156"/>
<keyword evidence="8" id="KW-0699">rRNA-binding</keyword>
<keyword evidence="7 8" id="KW-0694">RNA-binding</keyword>
<dbReference type="HAMAP" id="MF_00104">
    <property type="entry name" value="RNase_III"/>
    <property type="match status" value="1"/>
</dbReference>
<keyword evidence="6 8" id="KW-0378">Hydrolase</keyword>
<dbReference type="GO" id="GO:0005737">
    <property type="term" value="C:cytoplasm"/>
    <property type="evidence" value="ECO:0007669"/>
    <property type="project" value="UniProtKB-SubCell"/>
</dbReference>
<evidence type="ECO:0000256" key="2">
    <source>
        <dbReference type="ARBA" id="ARBA00010183"/>
    </source>
</evidence>
<dbReference type="GO" id="GO:0006364">
    <property type="term" value="P:rRNA processing"/>
    <property type="evidence" value="ECO:0007669"/>
    <property type="project" value="UniProtKB-UniRule"/>
</dbReference>
<keyword evidence="8" id="KW-0698">rRNA processing</keyword>
<keyword evidence="8" id="KW-0479">Metal-binding</keyword>
<feature type="active site" evidence="8">
    <location>
        <position position="123"/>
    </location>
</feature>
<dbReference type="CDD" id="cd00593">
    <property type="entry name" value="RIBOc"/>
    <property type="match status" value="1"/>
</dbReference>
<dbReference type="CDD" id="cd10845">
    <property type="entry name" value="DSRM_RNAse_III_family"/>
    <property type="match status" value="1"/>
</dbReference>
<dbReference type="Gene3D" id="1.10.1520.10">
    <property type="entry name" value="Ribonuclease III domain"/>
    <property type="match status" value="1"/>
</dbReference>
<evidence type="ECO:0000313" key="12">
    <source>
        <dbReference type="Proteomes" id="UP000672602"/>
    </source>
</evidence>
<comment type="similarity">
    <text evidence="2">Belongs to the ribonuclease III family.</text>
</comment>
<dbReference type="SMART" id="SM00358">
    <property type="entry name" value="DSRM"/>
    <property type="match status" value="1"/>
</dbReference>
<keyword evidence="12" id="KW-1185">Reference proteome</keyword>
<dbReference type="Pfam" id="PF00035">
    <property type="entry name" value="dsrm"/>
    <property type="match status" value="1"/>
</dbReference>
<sequence length="228" mass="24374">MPSNEPDLGAVEALLGHRFTDRALLTRALTHRSAAADDASAYERLEFQGDRVLALLVCDMLMAAFPKEPEGALSKRLHHLVSRETLAGIAGGIGIAGHIRLGGGMEVEADARRNPSILADVVEASIAALYRDGGLKAARAFVEAHWTARLDTSGKPPKDPKSALQEWAMARGRDLPTYREVSRDGPAHAPVFTIEVAVDGAAPVRAEGTSKRVAERMAAERLLKELGA</sequence>
<dbReference type="PROSITE" id="PS50137">
    <property type="entry name" value="DS_RBD"/>
    <property type="match status" value="1"/>
</dbReference>
<evidence type="ECO:0000259" key="9">
    <source>
        <dbReference type="PROSITE" id="PS50137"/>
    </source>
</evidence>
<dbReference type="Pfam" id="PF14622">
    <property type="entry name" value="Ribonucleas_3_3"/>
    <property type="match status" value="1"/>
</dbReference>
<keyword evidence="5 8" id="KW-0255">Endonuclease</keyword>
<dbReference type="SUPFAM" id="SSF54768">
    <property type="entry name" value="dsRNA-binding domain-like"/>
    <property type="match status" value="1"/>
</dbReference>
<dbReference type="GO" id="GO:0010468">
    <property type="term" value="P:regulation of gene expression"/>
    <property type="evidence" value="ECO:0007669"/>
    <property type="project" value="TreeGrafter"/>
</dbReference>
<dbReference type="InterPro" id="IPR000999">
    <property type="entry name" value="RNase_III_dom"/>
</dbReference>
<dbReference type="NCBIfam" id="TIGR02191">
    <property type="entry name" value="RNaseIII"/>
    <property type="match status" value="1"/>
</dbReference>
<evidence type="ECO:0000259" key="10">
    <source>
        <dbReference type="PROSITE" id="PS50142"/>
    </source>
</evidence>
<reference evidence="11" key="1">
    <citation type="submission" date="2021-04" db="EMBL/GenBank/DDBJ databases">
        <authorList>
            <person name="Zhang D.-C."/>
        </authorList>
    </citation>
    <scope>NUCLEOTIDE SEQUENCE</scope>
    <source>
        <strain evidence="11">CGMCC 1.15697</strain>
    </source>
</reference>
<dbReference type="Gene3D" id="3.30.160.20">
    <property type="match status" value="1"/>
</dbReference>
<dbReference type="GO" id="GO:0003725">
    <property type="term" value="F:double-stranded RNA binding"/>
    <property type="evidence" value="ECO:0007669"/>
    <property type="project" value="TreeGrafter"/>
</dbReference>
<evidence type="ECO:0000313" key="11">
    <source>
        <dbReference type="EMBL" id="MBP5856723.1"/>
    </source>
</evidence>
<dbReference type="Proteomes" id="UP000672602">
    <property type="component" value="Unassembled WGS sequence"/>
</dbReference>
<name>A0A8J7S156_9PROT</name>
<dbReference type="GO" id="GO:0006397">
    <property type="term" value="P:mRNA processing"/>
    <property type="evidence" value="ECO:0007669"/>
    <property type="project" value="UniProtKB-UniRule"/>
</dbReference>
<dbReference type="SUPFAM" id="SSF69065">
    <property type="entry name" value="RNase III domain-like"/>
    <property type="match status" value="1"/>
</dbReference>
<dbReference type="InterPro" id="IPR036389">
    <property type="entry name" value="RNase_III_sf"/>
</dbReference>
<dbReference type="PROSITE" id="PS50142">
    <property type="entry name" value="RNASE_3_2"/>
    <property type="match status" value="1"/>
</dbReference>
<keyword evidence="8" id="KW-0819">tRNA processing</keyword>
<dbReference type="EC" id="3.1.26.3" evidence="8"/>
<evidence type="ECO:0000256" key="7">
    <source>
        <dbReference type="ARBA" id="ARBA00022884"/>
    </source>
</evidence>
<protein>
    <recommendedName>
        <fullName evidence="8">Ribonuclease 3</fullName>
        <ecNumber evidence="8">3.1.26.3</ecNumber>
    </recommendedName>
    <alternativeName>
        <fullName evidence="8">Ribonuclease III</fullName>
        <shortName evidence="8">RNase III</shortName>
    </alternativeName>
</protein>
<dbReference type="PANTHER" id="PTHR11207">
    <property type="entry name" value="RIBONUCLEASE III"/>
    <property type="match status" value="1"/>
</dbReference>
<dbReference type="GO" id="GO:0046872">
    <property type="term" value="F:metal ion binding"/>
    <property type="evidence" value="ECO:0007669"/>
    <property type="project" value="UniProtKB-KW"/>
</dbReference>
<dbReference type="GO" id="GO:0004525">
    <property type="term" value="F:ribonuclease III activity"/>
    <property type="evidence" value="ECO:0007669"/>
    <property type="project" value="UniProtKB-UniRule"/>
</dbReference>
<feature type="binding site" evidence="8">
    <location>
        <position position="46"/>
    </location>
    <ligand>
        <name>Mg(2+)</name>
        <dbReference type="ChEBI" id="CHEBI:18420"/>
    </ligand>
</feature>